<proteinExistence type="predicted"/>
<comment type="caution">
    <text evidence="2">The sequence shown here is derived from an EMBL/GenBank/DDBJ whole genome shotgun (WGS) entry which is preliminary data.</text>
</comment>
<evidence type="ECO:0000313" key="3">
    <source>
        <dbReference type="Proteomes" id="UP001385951"/>
    </source>
</evidence>
<feature type="compositionally biased region" description="Pro residues" evidence="1">
    <location>
        <begin position="82"/>
        <end position="96"/>
    </location>
</feature>
<keyword evidence="3" id="KW-1185">Reference proteome</keyword>
<feature type="region of interest" description="Disordered" evidence="1">
    <location>
        <begin position="64"/>
        <end position="129"/>
    </location>
</feature>
<dbReference type="Proteomes" id="UP001385951">
    <property type="component" value="Unassembled WGS sequence"/>
</dbReference>
<evidence type="ECO:0000313" key="2">
    <source>
        <dbReference type="EMBL" id="KAK7690079.1"/>
    </source>
</evidence>
<protein>
    <submittedName>
        <fullName evidence="2">Uncharacterized protein</fullName>
    </submittedName>
</protein>
<accession>A0AAW0GFT9</accession>
<name>A0AAW0GFT9_9APHY</name>
<organism evidence="2 3">
    <name type="scientific">Cerrena zonata</name>
    <dbReference type="NCBI Taxonomy" id="2478898"/>
    <lineage>
        <taxon>Eukaryota</taxon>
        <taxon>Fungi</taxon>
        <taxon>Dikarya</taxon>
        <taxon>Basidiomycota</taxon>
        <taxon>Agaricomycotina</taxon>
        <taxon>Agaricomycetes</taxon>
        <taxon>Polyporales</taxon>
        <taxon>Cerrenaceae</taxon>
        <taxon>Cerrena</taxon>
    </lineage>
</organism>
<evidence type="ECO:0000256" key="1">
    <source>
        <dbReference type="SAM" id="MobiDB-lite"/>
    </source>
</evidence>
<gene>
    <name evidence="2" type="ORF">QCA50_006725</name>
</gene>
<sequence length="453" mass="50804">MPAEAQQPQANPYDAIVPPDFSGDVFEDVRVALVANQTAADNAAAAASLLAKWTASNEQRRIQWNLDNPPPVPPQQDDDELPAPPPPPPAPPPPHIPAEAPGGEANNAFPAIDKSEPVPSRIEPTPPQSCITRLRDMKHVDLWYFTKEACADAALASRLDERTLSVEKDETSGTFMLKDVARPGKKPIADSNLDWEQMTSGKALFLKYVKIVEWPKDYIIAMISFFFQLENHSLRYEKPEIGKRALIRYQAVARQQWHDTLALVQAKKKAKLWDIADIDERLLAACVEVVEQAEASRLRIDLSAMQLQLNESLRDLRRIRERPPRSFEPSYTEGKRLRSPSLMEATQPPPAKRLTDSPRHFRDDTESAWICILCLSLDPHNKVKCVRTTLANGDKTWCHRDDRGRIVDPYGNVVCIEFNRKGCPSTDTRHHHECSGCGSTSHGAQSCHLVSKK</sequence>
<reference evidence="2 3" key="1">
    <citation type="submission" date="2022-09" db="EMBL/GenBank/DDBJ databases">
        <authorList>
            <person name="Palmer J.M."/>
        </authorList>
    </citation>
    <scope>NUCLEOTIDE SEQUENCE [LARGE SCALE GENOMIC DNA]</scope>
    <source>
        <strain evidence="2 3">DSM 7382</strain>
    </source>
</reference>
<feature type="region of interest" description="Disordered" evidence="1">
    <location>
        <begin position="324"/>
        <end position="359"/>
    </location>
</feature>
<dbReference type="EMBL" id="JASBNA010000007">
    <property type="protein sequence ID" value="KAK7690079.1"/>
    <property type="molecule type" value="Genomic_DNA"/>
</dbReference>
<dbReference type="AlphaFoldDB" id="A0AAW0GFT9"/>